<dbReference type="InterPro" id="IPR004401">
    <property type="entry name" value="YbaB/EbfC"/>
</dbReference>
<evidence type="ECO:0000313" key="1">
    <source>
        <dbReference type="EMBL" id="MFC4333653.1"/>
    </source>
</evidence>
<gene>
    <name evidence="1" type="ORF">ACFPET_00365</name>
</gene>
<reference evidence="2" key="1">
    <citation type="journal article" date="2019" name="Int. J. Syst. Evol. Microbiol.">
        <title>The Global Catalogue of Microorganisms (GCM) 10K type strain sequencing project: providing services to taxonomists for standard genome sequencing and annotation.</title>
        <authorList>
            <consortium name="The Broad Institute Genomics Platform"/>
            <consortium name="The Broad Institute Genome Sequencing Center for Infectious Disease"/>
            <person name="Wu L."/>
            <person name="Ma J."/>
        </authorList>
    </citation>
    <scope>NUCLEOTIDE SEQUENCE [LARGE SCALE GENOMIC DNA]</scope>
    <source>
        <strain evidence="2">IBRC-M 10908</strain>
    </source>
</reference>
<accession>A0ABV8TT55</accession>
<protein>
    <submittedName>
        <fullName evidence="1">YbaB/EbfC family nucleoid-associated protein</fullName>
    </submittedName>
</protein>
<proteinExistence type="predicted"/>
<dbReference type="SUPFAM" id="SSF82607">
    <property type="entry name" value="YbaB-like"/>
    <property type="match status" value="1"/>
</dbReference>
<sequence length="96" mass="9942">MTVDESLDTAAARAVADAIEVEASSPDRAVTVRVGPGHRVTGIALAPNAVDLGAEALAALTLKLIGEAAAKADERHARGLEDVVGAWTEKIDEERK</sequence>
<dbReference type="EMBL" id="JBHSDK010000001">
    <property type="protein sequence ID" value="MFC4333653.1"/>
    <property type="molecule type" value="Genomic_DNA"/>
</dbReference>
<dbReference type="InterPro" id="IPR036894">
    <property type="entry name" value="YbaB-like_sf"/>
</dbReference>
<organism evidence="1 2">
    <name type="scientific">Salininema proteolyticum</name>
    <dbReference type="NCBI Taxonomy" id="1607685"/>
    <lineage>
        <taxon>Bacteria</taxon>
        <taxon>Bacillati</taxon>
        <taxon>Actinomycetota</taxon>
        <taxon>Actinomycetes</taxon>
        <taxon>Glycomycetales</taxon>
        <taxon>Glycomycetaceae</taxon>
        <taxon>Salininema</taxon>
    </lineage>
</organism>
<dbReference type="Proteomes" id="UP001595823">
    <property type="component" value="Unassembled WGS sequence"/>
</dbReference>
<name>A0ABV8TT55_9ACTN</name>
<dbReference type="RefSeq" id="WP_380617391.1">
    <property type="nucleotide sequence ID" value="NZ_JBHSDK010000001.1"/>
</dbReference>
<dbReference type="Pfam" id="PF02575">
    <property type="entry name" value="YbaB_DNA_bd"/>
    <property type="match status" value="1"/>
</dbReference>
<comment type="caution">
    <text evidence="1">The sequence shown here is derived from an EMBL/GenBank/DDBJ whole genome shotgun (WGS) entry which is preliminary data.</text>
</comment>
<keyword evidence="2" id="KW-1185">Reference proteome</keyword>
<evidence type="ECO:0000313" key="2">
    <source>
        <dbReference type="Proteomes" id="UP001595823"/>
    </source>
</evidence>
<dbReference type="Gene3D" id="3.30.1310.10">
    <property type="entry name" value="Nucleoid-associated protein YbaB-like domain"/>
    <property type="match status" value="1"/>
</dbReference>